<evidence type="ECO:0000313" key="4">
    <source>
        <dbReference type="Proteomes" id="UP000427373"/>
    </source>
</evidence>
<dbReference type="EMBL" id="CP045484">
    <property type="protein sequence ID" value="QGR16528.1"/>
    <property type="molecule type" value="Genomic_DNA"/>
</dbReference>
<keyword evidence="4" id="KW-1185">Reference proteome</keyword>
<feature type="domain" description="HEPN" evidence="1">
    <location>
        <begin position="6"/>
        <end position="116"/>
    </location>
</feature>
<protein>
    <submittedName>
        <fullName evidence="3">HEPN domain-containing protein</fullName>
    </submittedName>
</protein>
<accession>A0A650CFL1</accession>
<evidence type="ECO:0000313" key="2">
    <source>
        <dbReference type="EMBL" id="MBB5254155.1"/>
    </source>
</evidence>
<dbReference type="Gene3D" id="1.20.120.330">
    <property type="entry name" value="Nucleotidyltransferases domain 2"/>
    <property type="match status" value="1"/>
</dbReference>
<dbReference type="SMART" id="SM00748">
    <property type="entry name" value="HEPN"/>
    <property type="match status" value="1"/>
</dbReference>
<dbReference type="Pfam" id="PF05168">
    <property type="entry name" value="HEPN"/>
    <property type="match status" value="1"/>
</dbReference>
<dbReference type="EMBL" id="JACHFY010000011">
    <property type="protein sequence ID" value="MBB5254155.1"/>
    <property type="molecule type" value="Genomic_DNA"/>
</dbReference>
<proteinExistence type="predicted"/>
<organism evidence="3 4">
    <name type="scientific">Sulfurisphaera ohwakuensis</name>
    <dbReference type="NCBI Taxonomy" id="69656"/>
    <lineage>
        <taxon>Archaea</taxon>
        <taxon>Thermoproteota</taxon>
        <taxon>Thermoprotei</taxon>
        <taxon>Sulfolobales</taxon>
        <taxon>Sulfolobaceae</taxon>
        <taxon>Sulfurisphaera</taxon>
    </lineage>
</organism>
<evidence type="ECO:0000259" key="1">
    <source>
        <dbReference type="PROSITE" id="PS50910"/>
    </source>
</evidence>
<dbReference type="InterPro" id="IPR007842">
    <property type="entry name" value="HEPN_dom"/>
</dbReference>
<dbReference type="SUPFAM" id="SSF81593">
    <property type="entry name" value="Nucleotidyltransferase substrate binding subunit/domain"/>
    <property type="match status" value="1"/>
</dbReference>
<dbReference type="Proteomes" id="UP000582213">
    <property type="component" value="Unassembled WGS sequence"/>
</dbReference>
<dbReference type="OrthoDB" id="41596at2157"/>
<evidence type="ECO:0000313" key="5">
    <source>
        <dbReference type="Proteomes" id="UP000582213"/>
    </source>
</evidence>
<dbReference type="Proteomes" id="UP000427373">
    <property type="component" value="Chromosome"/>
</dbReference>
<name>A0A650CFL1_SULOH</name>
<sequence length="124" mass="14660">MAEHLKRNALDFFAEAEYDIRNGKYNLAMFHLEQSLQLALKYILFQLKGSFEKTHDIITLLDEVIELTRNEKLKKIRNDEASTLEVIRESYITSRYFPFYVDRLVVERAFNITKVILNELGVVE</sequence>
<dbReference type="AlphaFoldDB" id="A0A650CFL1"/>
<dbReference type="PROSITE" id="PS50910">
    <property type="entry name" value="HEPN"/>
    <property type="match status" value="1"/>
</dbReference>
<gene>
    <name evidence="3" type="ORF">D1869_04445</name>
    <name evidence="2" type="ORF">HNQ62_001928</name>
</gene>
<dbReference type="GeneID" id="42800468"/>
<dbReference type="KEGG" id="soh:D1869_04445"/>
<dbReference type="RefSeq" id="WP_156014084.1">
    <property type="nucleotide sequence ID" value="NZ_CP045484.1"/>
</dbReference>
<evidence type="ECO:0000313" key="3">
    <source>
        <dbReference type="EMBL" id="QGR16528.1"/>
    </source>
</evidence>
<reference evidence="3 4" key="1">
    <citation type="submission" date="2019-10" db="EMBL/GenBank/DDBJ databases">
        <title>Genome Sequences from Six Type Strain Members of the Archaeal Family Sulfolobaceae: Acidianus ambivalens, Acidianus infernus, Metallosphaera prunae, Stygiolobus azoricus, Sulfolobus metallicus, and Sulfurisphaera ohwakuensis.</title>
        <authorList>
            <person name="Counts J.A."/>
            <person name="Kelly R.M."/>
        </authorList>
    </citation>
    <scope>NUCLEOTIDE SEQUENCE [LARGE SCALE GENOMIC DNA]</scope>
    <source>
        <strain evidence="3 4">TA-1</strain>
    </source>
</reference>
<reference evidence="2 5" key="2">
    <citation type="submission" date="2020-08" db="EMBL/GenBank/DDBJ databases">
        <title>Genomic Encyclopedia of Type Strains, Phase IV (KMG-IV): sequencing the most valuable type-strain genomes for metagenomic binning, comparative biology and taxonomic classification.</title>
        <authorList>
            <person name="Goeker M."/>
        </authorList>
    </citation>
    <scope>NUCLEOTIDE SEQUENCE [LARGE SCALE GENOMIC DNA]</scope>
    <source>
        <strain evidence="2 5">DSM 12421</strain>
    </source>
</reference>